<accession>A0ACB9K1Y8</accession>
<proteinExistence type="predicted"/>
<reference evidence="1 2" key="2">
    <citation type="journal article" date="2022" name="Mol. Ecol. Resour.">
        <title>The genomes of chicory, endive, great burdock and yacon provide insights into Asteraceae paleo-polyploidization history and plant inulin production.</title>
        <authorList>
            <person name="Fan W."/>
            <person name="Wang S."/>
            <person name="Wang H."/>
            <person name="Wang A."/>
            <person name="Jiang F."/>
            <person name="Liu H."/>
            <person name="Zhao H."/>
            <person name="Xu D."/>
            <person name="Zhang Y."/>
        </authorList>
    </citation>
    <scope>NUCLEOTIDE SEQUENCE [LARGE SCALE GENOMIC DNA]</scope>
    <source>
        <strain evidence="2">cv. Yunnan</strain>
        <tissue evidence="1">Leaves</tissue>
    </source>
</reference>
<evidence type="ECO:0000313" key="1">
    <source>
        <dbReference type="EMBL" id="KAI3826263.1"/>
    </source>
</evidence>
<reference evidence="2" key="1">
    <citation type="journal article" date="2022" name="Mol. Ecol. Resour.">
        <title>The genomes of chicory, endive, great burdock and yacon provide insights into Asteraceae palaeo-polyploidization history and plant inulin production.</title>
        <authorList>
            <person name="Fan W."/>
            <person name="Wang S."/>
            <person name="Wang H."/>
            <person name="Wang A."/>
            <person name="Jiang F."/>
            <person name="Liu H."/>
            <person name="Zhao H."/>
            <person name="Xu D."/>
            <person name="Zhang Y."/>
        </authorList>
    </citation>
    <scope>NUCLEOTIDE SEQUENCE [LARGE SCALE GENOMIC DNA]</scope>
    <source>
        <strain evidence="2">cv. Yunnan</strain>
    </source>
</reference>
<dbReference type="Proteomes" id="UP001056120">
    <property type="component" value="Linkage Group LG01"/>
</dbReference>
<organism evidence="1 2">
    <name type="scientific">Smallanthus sonchifolius</name>
    <dbReference type="NCBI Taxonomy" id="185202"/>
    <lineage>
        <taxon>Eukaryota</taxon>
        <taxon>Viridiplantae</taxon>
        <taxon>Streptophyta</taxon>
        <taxon>Embryophyta</taxon>
        <taxon>Tracheophyta</taxon>
        <taxon>Spermatophyta</taxon>
        <taxon>Magnoliopsida</taxon>
        <taxon>eudicotyledons</taxon>
        <taxon>Gunneridae</taxon>
        <taxon>Pentapetalae</taxon>
        <taxon>asterids</taxon>
        <taxon>campanulids</taxon>
        <taxon>Asterales</taxon>
        <taxon>Asteraceae</taxon>
        <taxon>Asteroideae</taxon>
        <taxon>Heliantheae alliance</taxon>
        <taxon>Millerieae</taxon>
        <taxon>Smallanthus</taxon>
    </lineage>
</organism>
<protein>
    <submittedName>
        <fullName evidence="1">Uncharacterized protein</fullName>
    </submittedName>
</protein>
<comment type="caution">
    <text evidence="1">The sequence shown here is derived from an EMBL/GenBank/DDBJ whole genome shotgun (WGS) entry which is preliminary data.</text>
</comment>
<dbReference type="EMBL" id="CM042018">
    <property type="protein sequence ID" value="KAI3826263.1"/>
    <property type="molecule type" value="Genomic_DNA"/>
</dbReference>
<name>A0ACB9K1Y8_9ASTR</name>
<gene>
    <name evidence="1" type="ORF">L1987_00308</name>
</gene>
<evidence type="ECO:0000313" key="2">
    <source>
        <dbReference type="Proteomes" id="UP001056120"/>
    </source>
</evidence>
<sequence>MGLEAEPSFKLPKMKFAIGCQDSKSKNGRTKKHHPKKAIQTVVVGLKTEPIVTGGQQEAVGVSGRDPMVEKPDVGVSGRDPMVGKPVVSDLDPVSNAYAAEREKKAKREEEKKQ</sequence>
<keyword evidence="2" id="KW-1185">Reference proteome</keyword>